<dbReference type="AlphaFoldDB" id="W7U4U8"/>
<comment type="caution">
    <text evidence="2">The sequence shown here is derived from an EMBL/GenBank/DDBJ whole genome shotgun (WGS) entry which is preliminary data.</text>
</comment>
<gene>
    <name evidence="2" type="ORF">Naga_100187g1</name>
</gene>
<evidence type="ECO:0000313" key="3">
    <source>
        <dbReference type="Proteomes" id="UP000019335"/>
    </source>
</evidence>
<accession>W7U4U8</accession>
<evidence type="ECO:0000313" key="2">
    <source>
        <dbReference type="EMBL" id="EWM27779.1"/>
    </source>
</evidence>
<dbReference type="Gene3D" id="1.10.287.3700">
    <property type="match status" value="1"/>
</dbReference>
<keyword evidence="3" id="KW-1185">Reference proteome</keyword>
<proteinExistence type="predicted"/>
<dbReference type="OrthoDB" id="204958at2759"/>
<feature type="compositionally biased region" description="Basic and acidic residues" evidence="1">
    <location>
        <begin position="65"/>
        <end position="78"/>
    </location>
</feature>
<sequence>MSRDGHTMIIVSFQDVKRCLEAAWLEYCEIANPAAATPELGHLVGSEHEVPPQLVPAYMMGDIGRGGRKEKKDGDEGKRKRQLYMGLCFTSSVRVQGIRAGQPA</sequence>
<name>W7U4U8_9STRA</name>
<evidence type="ECO:0000256" key="1">
    <source>
        <dbReference type="SAM" id="MobiDB-lite"/>
    </source>
</evidence>
<reference evidence="2 3" key="1">
    <citation type="journal article" date="2014" name="Mol. Plant">
        <title>Chromosome Scale Genome Assembly and Transcriptome Profiling of Nannochloropsis gaditana in Nitrogen Depletion.</title>
        <authorList>
            <person name="Corteggiani Carpinelli E."/>
            <person name="Telatin A."/>
            <person name="Vitulo N."/>
            <person name="Forcato C."/>
            <person name="D'Angelo M."/>
            <person name="Schiavon R."/>
            <person name="Vezzi A."/>
            <person name="Giacometti G.M."/>
            <person name="Morosinotto T."/>
            <person name="Valle G."/>
        </authorList>
    </citation>
    <scope>NUCLEOTIDE SEQUENCE [LARGE SCALE GENOMIC DNA]</scope>
    <source>
        <strain evidence="2 3">B-31</strain>
    </source>
</reference>
<feature type="region of interest" description="Disordered" evidence="1">
    <location>
        <begin position="58"/>
        <end position="79"/>
    </location>
</feature>
<dbReference type="Proteomes" id="UP000019335">
    <property type="component" value="Chromosome 6"/>
</dbReference>
<organism evidence="2 3">
    <name type="scientific">Nannochloropsis gaditana</name>
    <dbReference type="NCBI Taxonomy" id="72520"/>
    <lineage>
        <taxon>Eukaryota</taxon>
        <taxon>Sar</taxon>
        <taxon>Stramenopiles</taxon>
        <taxon>Ochrophyta</taxon>
        <taxon>Eustigmatophyceae</taxon>
        <taxon>Eustigmatales</taxon>
        <taxon>Monodopsidaceae</taxon>
        <taxon>Nannochloropsis</taxon>
    </lineage>
</organism>
<dbReference type="EMBL" id="AZIL01000414">
    <property type="protein sequence ID" value="EWM27779.1"/>
    <property type="molecule type" value="Genomic_DNA"/>
</dbReference>
<protein>
    <submittedName>
        <fullName evidence="2">Uncharacterized protein</fullName>
    </submittedName>
</protein>